<dbReference type="SUPFAM" id="SSF55060">
    <property type="entry name" value="GHMP Kinase, C-terminal domain"/>
    <property type="match status" value="1"/>
</dbReference>
<gene>
    <name evidence="1" type="ORF">CEUR00632_LOCUS15149</name>
</gene>
<organism evidence="1">
    <name type="scientific">Chlamydomonas euryale</name>
    <dbReference type="NCBI Taxonomy" id="1486919"/>
    <lineage>
        <taxon>Eukaryota</taxon>
        <taxon>Viridiplantae</taxon>
        <taxon>Chlorophyta</taxon>
        <taxon>core chlorophytes</taxon>
        <taxon>Chlorophyceae</taxon>
        <taxon>CS clade</taxon>
        <taxon>Chlamydomonadales</taxon>
        <taxon>Chlamydomonadaceae</taxon>
        <taxon>Chlamydomonas</taxon>
    </lineage>
</organism>
<dbReference type="Gene3D" id="3.30.230.120">
    <property type="match status" value="1"/>
</dbReference>
<evidence type="ECO:0008006" key="2">
    <source>
        <dbReference type="Google" id="ProtNLM"/>
    </source>
</evidence>
<name>A0A7R9VMY2_9CHLO</name>
<dbReference type="EMBL" id="HBEC01032671">
    <property type="protein sequence ID" value="CAD8299624.1"/>
    <property type="molecule type" value="Transcribed_RNA"/>
</dbReference>
<sequence>MEFAYQGEVATPSKCGRMDQACAYGAVPVLMEFDADVLHVETVPLKGTLHLVLVDLNAAKDTTTILKALQSAYPRASNEAEQQLQHLLGSFNHDVCRRALQALKDGDCQELGKLMCEAQKEFDARAGPLCPSQFTAPALHRVLGHEALQPLVWGGKGVGSQGDGTAQLLCRGGWEQRRVAEILREQLGVNPMPLTVHGSDDC</sequence>
<reference evidence="1" key="1">
    <citation type="submission" date="2021-01" db="EMBL/GenBank/DDBJ databases">
        <authorList>
            <person name="Corre E."/>
            <person name="Pelletier E."/>
            <person name="Niang G."/>
            <person name="Scheremetjew M."/>
            <person name="Finn R."/>
            <person name="Kale V."/>
            <person name="Holt S."/>
            <person name="Cochrane G."/>
            <person name="Meng A."/>
            <person name="Brown T."/>
            <person name="Cohen L."/>
        </authorList>
    </citation>
    <scope>NUCLEOTIDE SEQUENCE</scope>
    <source>
        <strain evidence="1">CCMP219</strain>
    </source>
</reference>
<protein>
    <recommendedName>
        <fullName evidence="2">GHMP kinase C-terminal domain-containing protein</fullName>
    </recommendedName>
</protein>
<accession>A0A7R9VMY2</accession>
<dbReference type="AlphaFoldDB" id="A0A7R9VMY2"/>
<proteinExistence type="predicted"/>
<dbReference type="InterPro" id="IPR036554">
    <property type="entry name" value="GHMP_kinase_C_sf"/>
</dbReference>
<evidence type="ECO:0000313" key="1">
    <source>
        <dbReference type="EMBL" id="CAD8299624.1"/>
    </source>
</evidence>